<evidence type="ECO:0000256" key="5">
    <source>
        <dbReference type="ARBA" id="ARBA00011882"/>
    </source>
</evidence>
<feature type="binding site" description="type 1 copper site" evidence="12">
    <location>
        <position position="145"/>
    </location>
    <ligand>
        <name>Cu cation</name>
        <dbReference type="ChEBI" id="CHEBI:23378"/>
        <label>1</label>
    </ligand>
</feature>
<evidence type="ECO:0000256" key="8">
    <source>
        <dbReference type="ARBA" id="ARBA00022737"/>
    </source>
</evidence>
<keyword evidence="16" id="KW-1185">Reference proteome</keyword>
<keyword evidence="9 15" id="KW-0560">Oxidoreductase</keyword>
<dbReference type="STRING" id="323098.Nwi_2648"/>
<keyword evidence="13" id="KW-0732">Signal</keyword>
<dbReference type="GO" id="GO:0050421">
    <property type="term" value="F:nitrite reductase (NO-forming) activity"/>
    <property type="evidence" value="ECO:0007669"/>
    <property type="project" value="UniProtKB-EC"/>
</dbReference>
<evidence type="ECO:0000256" key="9">
    <source>
        <dbReference type="ARBA" id="ARBA00023002"/>
    </source>
</evidence>
<dbReference type="InterPro" id="IPR011707">
    <property type="entry name" value="Cu-oxidase-like_N"/>
</dbReference>
<dbReference type="GO" id="GO:0005507">
    <property type="term" value="F:copper ion binding"/>
    <property type="evidence" value="ECO:0007669"/>
    <property type="project" value="InterPro"/>
</dbReference>
<evidence type="ECO:0000313" key="16">
    <source>
        <dbReference type="Proteomes" id="UP000002531"/>
    </source>
</evidence>
<comment type="subunit">
    <text evidence="4">Homotrimer.</text>
</comment>
<feature type="binding site" description="type 1 copper site" evidence="12">
    <location>
        <position position="102"/>
    </location>
    <ligand>
        <name>Cu cation</name>
        <dbReference type="ChEBI" id="CHEBI:23378"/>
        <label>1</label>
    </ligand>
</feature>
<sequence>MKGRKISMTTVRLRNGVIAGSVAAVMMLAGAAITAAQAKTVKIELVAKEVTVPLDNQGNTVAAWTFNGQVPGPIIRATEGDTIEFTLKNDAANKKSHSIDMHSARSDVLTDFASIKPGETKTFSYVPEHPGVFFYHCGSDPMIQHIARGMFGVVIIDPKDPNAMPKADREYVLIEHQIFENPEDVDSMMANKWKRNAFNAVPFQYDPVHDEHATQTLEAKPGERVRIYMVNAGPNEFSGFHPIAGIWDRIYPSGNPKNVMVGMQNYTLAPGDAATFDLISPKEGAYALVNHSMRAALTGGIAILMISDKADPSMGRGDKILVR</sequence>
<dbReference type="AlphaFoldDB" id="Q3SP90"/>
<evidence type="ECO:0000256" key="12">
    <source>
        <dbReference type="PIRSR" id="PIRSR601287-1"/>
    </source>
</evidence>
<dbReference type="HOGENOM" id="CLU_031740_1_1_5"/>
<gene>
    <name evidence="15" type="ordered locus">Nwi_2648</name>
</gene>
<feature type="chain" id="PRO_5004229083" description="Copper-containing nitrite reductase" evidence="13">
    <location>
        <begin position="39"/>
        <end position="323"/>
    </location>
</feature>
<dbReference type="eggNOG" id="COG2132">
    <property type="taxonomic scope" value="Bacteria"/>
</dbReference>
<dbReference type="EMBL" id="CP000115">
    <property type="protein sequence ID" value="ABA05901.1"/>
    <property type="molecule type" value="Genomic_DNA"/>
</dbReference>
<evidence type="ECO:0000313" key="15">
    <source>
        <dbReference type="EMBL" id="ABA05901.1"/>
    </source>
</evidence>
<evidence type="ECO:0000256" key="7">
    <source>
        <dbReference type="ARBA" id="ARBA00022723"/>
    </source>
</evidence>
<dbReference type="InterPro" id="IPR045087">
    <property type="entry name" value="Cu-oxidase_fam"/>
</dbReference>
<keyword evidence="7 12" id="KW-0479">Metal-binding</keyword>
<keyword evidence="10 12" id="KW-0186">Copper</keyword>
<evidence type="ECO:0000256" key="1">
    <source>
        <dbReference type="ARBA" id="ARBA00001960"/>
    </source>
</evidence>
<evidence type="ECO:0000256" key="10">
    <source>
        <dbReference type="ARBA" id="ARBA00023008"/>
    </source>
</evidence>
<feature type="signal peptide" evidence="13">
    <location>
        <begin position="1"/>
        <end position="38"/>
    </location>
</feature>
<dbReference type="Gene3D" id="2.60.40.420">
    <property type="entry name" value="Cupredoxins - blue copper proteins"/>
    <property type="match status" value="2"/>
</dbReference>
<evidence type="ECO:0000256" key="4">
    <source>
        <dbReference type="ARBA" id="ARBA00011233"/>
    </source>
</evidence>
<comment type="cofactor">
    <cofactor evidence="2 12">
        <name>Cu(2+)</name>
        <dbReference type="ChEBI" id="CHEBI:29036"/>
    </cofactor>
</comment>
<evidence type="ECO:0000256" key="2">
    <source>
        <dbReference type="ARBA" id="ARBA00001973"/>
    </source>
</evidence>
<name>Q3SP90_NITWN</name>
<evidence type="ECO:0000256" key="6">
    <source>
        <dbReference type="ARBA" id="ARBA00017290"/>
    </source>
</evidence>
<dbReference type="Pfam" id="PF07732">
    <property type="entry name" value="Cu-oxidase_3"/>
    <property type="match status" value="1"/>
</dbReference>
<evidence type="ECO:0000259" key="14">
    <source>
        <dbReference type="Pfam" id="PF07732"/>
    </source>
</evidence>
<dbReference type="CDD" id="cd11020">
    <property type="entry name" value="CuRO_1_CuNIR"/>
    <property type="match status" value="1"/>
</dbReference>
<protein>
    <recommendedName>
        <fullName evidence="6">Copper-containing nitrite reductase</fullName>
        <ecNumber evidence="5">1.7.2.1</ecNumber>
    </recommendedName>
</protein>
<feature type="binding site" description="type 1 copper site" evidence="12">
    <location>
        <position position="136"/>
    </location>
    <ligand>
        <name>Cu cation</name>
        <dbReference type="ChEBI" id="CHEBI:23378"/>
        <label>1</label>
    </ligand>
</feature>
<dbReference type="InterPro" id="IPR008972">
    <property type="entry name" value="Cupredoxin"/>
</dbReference>
<dbReference type="Proteomes" id="UP000002531">
    <property type="component" value="Chromosome"/>
</dbReference>
<dbReference type="SUPFAM" id="SSF49503">
    <property type="entry name" value="Cupredoxins"/>
    <property type="match status" value="2"/>
</dbReference>
<comment type="catalytic activity">
    <reaction evidence="11">
        <text>nitric oxide + Fe(III)-[cytochrome c] + H2O = Fe(II)-[cytochrome c] + nitrite + 2 H(+)</text>
        <dbReference type="Rhea" id="RHEA:15233"/>
        <dbReference type="Rhea" id="RHEA-COMP:10350"/>
        <dbReference type="Rhea" id="RHEA-COMP:14399"/>
        <dbReference type="ChEBI" id="CHEBI:15377"/>
        <dbReference type="ChEBI" id="CHEBI:15378"/>
        <dbReference type="ChEBI" id="CHEBI:16301"/>
        <dbReference type="ChEBI" id="CHEBI:16480"/>
        <dbReference type="ChEBI" id="CHEBI:29033"/>
        <dbReference type="ChEBI" id="CHEBI:29034"/>
        <dbReference type="EC" id="1.7.2.1"/>
    </reaction>
</comment>
<evidence type="ECO:0000256" key="3">
    <source>
        <dbReference type="ARBA" id="ARBA00010609"/>
    </source>
</evidence>
<dbReference type="InterPro" id="IPR001287">
    <property type="entry name" value="NO2-reductase_Cu"/>
</dbReference>
<feature type="binding site" description="type 1 copper site" evidence="12">
    <location>
        <position position="291"/>
    </location>
    <ligand>
        <name>Cu cation</name>
        <dbReference type="ChEBI" id="CHEBI:23378"/>
        <label>1</label>
    </ligand>
</feature>
<evidence type="ECO:0000256" key="13">
    <source>
        <dbReference type="SAM" id="SignalP"/>
    </source>
</evidence>
<comment type="cofactor">
    <cofactor evidence="1 12">
        <name>Cu(+)</name>
        <dbReference type="ChEBI" id="CHEBI:49552"/>
    </cofactor>
</comment>
<dbReference type="EC" id="1.7.2.1" evidence="5"/>
<comment type="similarity">
    <text evidence="3">Belongs to the multicopper oxidase family.</text>
</comment>
<feature type="binding site" description="type 1 copper site" evidence="12">
    <location>
        <position position="97"/>
    </location>
    <ligand>
        <name>Cu cation</name>
        <dbReference type="ChEBI" id="CHEBI:23378"/>
        <label>1</label>
    </ligand>
</feature>
<dbReference type="PRINTS" id="PR00695">
    <property type="entry name" value="CUNO2RDTASE"/>
</dbReference>
<keyword evidence="8" id="KW-0677">Repeat</keyword>
<dbReference type="PANTHER" id="PTHR11709:SF394">
    <property type="entry name" value="FI03373P-RELATED"/>
    <property type="match status" value="1"/>
</dbReference>
<dbReference type="CDD" id="cd04208">
    <property type="entry name" value="CuRO_2_CuNIR"/>
    <property type="match status" value="1"/>
</dbReference>
<feature type="binding site" description="type 1 copper site" evidence="12">
    <location>
        <position position="137"/>
    </location>
    <ligand>
        <name>Cu cation</name>
        <dbReference type="ChEBI" id="CHEBI:23378"/>
        <label>1</label>
    </ligand>
</feature>
<evidence type="ECO:0000256" key="11">
    <source>
        <dbReference type="ARBA" id="ARBA00049340"/>
    </source>
</evidence>
<accession>Q3SP90</accession>
<dbReference type="KEGG" id="nwi:Nwi_2648"/>
<dbReference type="PANTHER" id="PTHR11709">
    <property type="entry name" value="MULTI-COPPER OXIDASE"/>
    <property type="match status" value="1"/>
</dbReference>
<feature type="domain" description="Plastocyanin-like" evidence="14">
    <location>
        <begin position="58"/>
        <end position="159"/>
    </location>
</feature>
<reference evidence="15 16" key="1">
    <citation type="journal article" date="2006" name="Appl. Environ. Microbiol.">
        <title>Genome sequence of the chemolithoautotrophic nitrite-oxidizing bacterium Nitrobacter winogradskyi Nb-255.</title>
        <authorList>
            <person name="Starkenburg S.R."/>
            <person name="Chain P.S."/>
            <person name="Sayavedra-Soto L.A."/>
            <person name="Hauser L."/>
            <person name="Land M.L."/>
            <person name="Larimer F.W."/>
            <person name="Malfatti S.A."/>
            <person name="Klotz M.G."/>
            <person name="Bottomley P.J."/>
            <person name="Arp D.J."/>
            <person name="Hickey W.J."/>
        </authorList>
    </citation>
    <scope>NUCLEOTIDE SEQUENCE [LARGE SCALE GENOMIC DNA]</scope>
    <source>
        <strain evidence="16">ATCC 25391 / DSM 10237 / CIP 104748 / NCIMB 11846 / Nb-255</strain>
    </source>
</reference>
<organism evidence="15 16">
    <name type="scientific">Nitrobacter winogradskyi (strain ATCC 25391 / DSM 10237 / CIP 104748 / NCIMB 11846 / Nb-255)</name>
    <dbReference type="NCBI Taxonomy" id="323098"/>
    <lineage>
        <taxon>Bacteria</taxon>
        <taxon>Pseudomonadati</taxon>
        <taxon>Pseudomonadota</taxon>
        <taxon>Alphaproteobacteria</taxon>
        <taxon>Hyphomicrobiales</taxon>
        <taxon>Nitrobacteraceae</taxon>
        <taxon>Nitrobacter</taxon>
    </lineage>
</organism>
<feature type="binding site" description="type 1 copper site" evidence="12">
    <location>
        <position position="150"/>
    </location>
    <ligand>
        <name>Cu cation</name>
        <dbReference type="ChEBI" id="CHEBI:23378"/>
        <label>1</label>
    </ligand>
</feature>
<proteinExistence type="inferred from homology"/>